<evidence type="ECO:0000256" key="4">
    <source>
        <dbReference type="ARBA" id="ARBA00023012"/>
    </source>
</evidence>
<dbReference type="InterPro" id="IPR004358">
    <property type="entry name" value="Sig_transdc_His_kin-like_C"/>
</dbReference>
<evidence type="ECO:0000256" key="3">
    <source>
        <dbReference type="ARBA" id="ARBA00022553"/>
    </source>
</evidence>
<dbReference type="Pfam" id="PF02518">
    <property type="entry name" value="HATPase_c"/>
    <property type="match status" value="1"/>
</dbReference>
<dbReference type="SMART" id="SM00387">
    <property type="entry name" value="HATPase_c"/>
    <property type="match status" value="1"/>
</dbReference>
<feature type="coiled-coil region" evidence="6">
    <location>
        <begin position="2"/>
        <end position="69"/>
    </location>
</feature>
<dbReference type="InterPro" id="IPR005467">
    <property type="entry name" value="His_kinase_dom"/>
</dbReference>
<dbReference type="InterPro" id="IPR003594">
    <property type="entry name" value="HATPase_dom"/>
</dbReference>
<sequence length="441" mass="49659">MMEKELAALKRAIQRERQARKNSEALLEEKSLELYHANLRLTNQNNVLEEEVSRRTKQLVEEKERAEEASKAKAQFLSVMSHEIRTPLNAVIGMSHLLLDNEPREDQLDLMESLEFSAKHLHNLINDILDFSKIEAQKLEIEEINTDLGYICRQLSKTLKFRADQKNILFKLDDPEVIPTVLTDPTRIAQVITNLAGNAIKFTEKGEVGIRMKSLEKKANEILVQITIYDTGIGIPENKIDTIFESFSQADLNTTRKFGGTGLGLTITKNIVQMMGGHIKVTSQLGKGSQFNVIIPFKISQDHTSSNTYAENKIPTGKTILLAEDNAMNVKVANGFLKKLGINMVHAENGKKAYMMIVEQGINADLILMDLEMPEWDGYQATEQIRHHFPELPIIALTANATVEIKKRALSVGMNDYLTKPFDPGTFTATLKRHLAPKVLQ</sequence>
<feature type="modified residue" description="4-aspartylphosphate" evidence="5">
    <location>
        <position position="370"/>
    </location>
</feature>
<dbReference type="Gene3D" id="3.40.50.2300">
    <property type="match status" value="1"/>
</dbReference>
<evidence type="ECO:0000313" key="10">
    <source>
        <dbReference type="Proteomes" id="UP001354989"/>
    </source>
</evidence>
<keyword evidence="6" id="KW-0175">Coiled coil</keyword>
<evidence type="ECO:0000256" key="1">
    <source>
        <dbReference type="ARBA" id="ARBA00000085"/>
    </source>
</evidence>
<dbReference type="Gene3D" id="1.10.287.130">
    <property type="match status" value="1"/>
</dbReference>
<dbReference type="SMART" id="SM00388">
    <property type="entry name" value="HisKA"/>
    <property type="match status" value="1"/>
</dbReference>
<accession>A0ABN6LJA9</accession>
<dbReference type="InterPro" id="IPR036097">
    <property type="entry name" value="HisK_dim/P_sf"/>
</dbReference>
<evidence type="ECO:0000259" key="7">
    <source>
        <dbReference type="PROSITE" id="PS50109"/>
    </source>
</evidence>
<dbReference type="SUPFAM" id="SSF55874">
    <property type="entry name" value="ATPase domain of HSP90 chaperone/DNA topoisomerase II/histidine kinase"/>
    <property type="match status" value="1"/>
</dbReference>
<dbReference type="PRINTS" id="PR00344">
    <property type="entry name" value="BCTRLSENSOR"/>
</dbReference>
<protein>
    <recommendedName>
        <fullName evidence="2">histidine kinase</fullName>
        <ecNumber evidence="2">2.7.13.3</ecNumber>
    </recommendedName>
</protein>
<keyword evidence="10" id="KW-1185">Reference proteome</keyword>
<evidence type="ECO:0000256" key="5">
    <source>
        <dbReference type="PROSITE-ProRule" id="PRU00169"/>
    </source>
</evidence>
<feature type="domain" description="Histidine kinase" evidence="7">
    <location>
        <begin position="79"/>
        <end position="299"/>
    </location>
</feature>
<evidence type="ECO:0000259" key="8">
    <source>
        <dbReference type="PROSITE" id="PS50110"/>
    </source>
</evidence>
<dbReference type="CDD" id="cd17546">
    <property type="entry name" value="REC_hyHK_CKI1_RcsC-like"/>
    <property type="match status" value="1"/>
</dbReference>
<dbReference type="Pfam" id="PF00512">
    <property type="entry name" value="HisKA"/>
    <property type="match status" value="1"/>
</dbReference>
<proteinExistence type="predicted"/>
<dbReference type="InterPro" id="IPR036890">
    <property type="entry name" value="HATPase_C_sf"/>
</dbReference>
<dbReference type="Pfam" id="PF00072">
    <property type="entry name" value="Response_reg"/>
    <property type="match status" value="1"/>
</dbReference>
<evidence type="ECO:0000256" key="6">
    <source>
        <dbReference type="SAM" id="Coils"/>
    </source>
</evidence>
<dbReference type="SUPFAM" id="SSF52172">
    <property type="entry name" value="CheY-like"/>
    <property type="match status" value="1"/>
</dbReference>
<dbReference type="SMART" id="SM00448">
    <property type="entry name" value="REC"/>
    <property type="match status" value="1"/>
</dbReference>
<dbReference type="Gene3D" id="3.30.565.10">
    <property type="entry name" value="Histidine kinase-like ATPase, C-terminal domain"/>
    <property type="match status" value="1"/>
</dbReference>
<dbReference type="SUPFAM" id="SSF47384">
    <property type="entry name" value="Homodimeric domain of signal transducing histidine kinase"/>
    <property type="match status" value="1"/>
</dbReference>
<reference evidence="9 10" key="1">
    <citation type="submission" date="2021-12" db="EMBL/GenBank/DDBJ databases">
        <title>Genome sequencing of bacteria with rrn-lacking chromosome and rrn-plasmid.</title>
        <authorList>
            <person name="Anda M."/>
            <person name="Iwasaki W."/>
        </authorList>
    </citation>
    <scope>NUCLEOTIDE SEQUENCE [LARGE SCALE GENOMIC DNA]</scope>
    <source>
        <strain evidence="9 10">NBRC 101262</strain>
        <plasmid evidence="9 10">pPP3</plasmid>
    </source>
</reference>
<dbReference type="PROSITE" id="PS50110">
    <property type="entry name" value="RESPONSE_REGULATORY"/>
    <property type="match status" value="1"/>
</dbReference>
<organism evidence="9 10">
    <name type="scientific">Persicobacter psychrovividus</name>
    <dbReference type="NCBI Taxonomy" id="387638"/>
    <lineage>
        <taxon>Bacteria</taxon>
        <taxon>Pseudomonadati</taxon>
        <taxon>Bacteroidota</taxon>
        <taxon>Cytophagia</taxon>
        <taxon>Cytophagales</taxon>
        <taxon>Persicobacteraceae</taxon>
        <taxon>Persicobacter</taxon>
    </lineage>
</organism>
<dbReference type="InterPro" id="IPR003661">
    <property type="entry name" value="HisK_dim/P_dom"/>
</dbReference>
<dbReference type="CDD" id="cd00082">
    <property type="entry name" value="HisKA"/>
    <property type="match status" value="1"/>
</dbReference>
<feature type="domain" description="Response regulatory" evidence="8">
    <location>
        <begin position="319"/>
        <end position="435"/>
    </location>
</feature>
<gene>
    <name evidence="9" type="ORF">PEPS_40040</name>
</gene>
<evidence type="ECO:0000256" key="2">
    <source>
        <dbReference type="ARBA" id="ARBA00012438"/>
    </source>
</evidence>
<dbReference type="EMBL" id="AP025295">
    <property type="protein sequence ID" value="BDD01724.1"/>
    <property type="molecule type" value="Genomic_DNA"/>
</dbReference>
<dbReference type="InterPro" id="IPR001789">
    <property type="entry name" value="Sig_transdc_resp-reg_receiver"/>
</dbReference>
<keyword evidence="4" id="KW-0902">Two-component regulatory system</keyword>
<dbReference type="EC" id="2.7.13.3" evidence="2"/>
<evidence type="ECO:0000313" key="9">
    <source>
        <dbReference type="EMBL" id="BDD01724.1"/>
    </source>
</evidence>
<dbReference type="CDD" id="cd16922">
    <property type="entry name" value="HATPase_EvgS-ArcB-TorS-like"/>
    <property type="match status" value="1"/>
</dbReference>
<dbReference type="PANTHER" id="PTHR45339:SF1">
    <property type="entry name" value="HYBRID SIGNAL TRANSDUCTION HISTIDINE KINASE J"/>
    <property type="match status" value="1"/>
</dbReference>
<dbReference type="InterPro" id="IPR011006">
    <property type="entry name" value="CheY-like_superfamily"/>
</dbReference>
<dbReference type="Proteomes" id="UP001354989">
    <property type="component" value="Plasmid pPP3"/>
</dbReference>
<dbReference type="PROSITE" id="PS50109">
    <property type="entry name" value="HIS_KIN"/>
    <property type="match status" value="1"/>
</dbReference>
<name>A0ABN6LJA9_9BACT</name>
<dbReference type="RefSeq" id="WP_338398896.1">
    <property type="nucleotide sequence ID" value="NZ_AP025295.1"/>
</dbReference>
<dbReference type="PANTHER" id="PTHR45339">
    <property type="entry name" value="HYBRID SIGNAL TRANSDUCTION HISTIDINE KINASE J"/>
    <property type="match status" value="1"/>
</dbReference>
<keyword evidence="3 5" id="KW-0597">Phosphoprotein</keyword>
<keyword evidence="9" id="KW-0614">Plasmid</keyword>
<comment type="catalytic activity">
    <reaction evidence="1">
        <text>ATP + protein L-histidine = ADP + protein N-phospho-L-histidine.</text>
        <dbReference type="EC" id="2.7.13.3"/>
    </reaction>
</comment>
<geneLocation type="plasmid" evidence="9 10">
    <name>pPP3</name>
</geneLocation>